<name>A0A395SJ10_FUSSP</name>
<feature type="domain" description="Erythromycin biosynthesis protein CIII-like C-terminal" evidence="4">
    <location>
        <begin position="407"/>
        <end position="501"/>
    </location>
</feature>
<dbReference type="STRING" id="5514.A0A395SJ10"/>
<feature type="domain" description="Glycosyltransferase family 28 N-terminal" evidence="3">
    <location>
        <begin position="96"/>
        <end position="245"/>
    </location>
</feature>
<evidence type="ECO:0000259" key="4">
    <source>
        <dbReference type="Pfam" id="PF06722"/>
    </source>
</evidence>
<keyword evidence="1" id="KW-0808">Transferase</keyword>
<dbReference type="FunFam" id="3.40.50.2000:FF:000100">
    <property type="entry name" value="Glycosyltransferase family 1 protein"/>
    <property type="match status" value="1"/>
</dbReference>
<dbReference type="InterPro" id="IPR004276">
    <property type="entry name" value="GlycoTrans_28_N"/>
</dbReference>
<dbReference type="GO" id="GO:0005975">
    <property type="term" value="P:carbohydrate metabolic process"/>
    <property type="evidence" value="ECO:0007669"/>
    <property type="project" value="InterPro"/>
</dbReference>
<accession>A0A395SJ10</accession>
<dbReference type="Pfam" id="PF06722">
    <property type="entry name" value="EryCIII-like_C"/>
    <property type="match status" value="1"/>
</dbReference>
<dbReference type="AlphaFoldDB" id="A0A395SJ10"/>
<keyword evidence="6" id="KW-1185">Reference proteome</keyword>
<evidence type="ECO:0000313" key="5">
    <source>
        <dbReference type="EMBL" id="RGP72420.1"/>
    </source>
</evidence>
<sequence length="803" mass="87399">MANQKEKSAKKYDAMSDTKSELDESLDVPPPYELHSSGTVLASSAAVNEHGSLDITFSSMAPEEVNRLLPPPKPHQSESIAESSATPQQPCPNLTVVIQVVGSRGDVQPFIALGVALKRYGHRVRLATHDTFADFVRSSGLEFYPIGGDPEDLMAIKYMVQNPGLIPSMQSLRGGDIGRKRVMIREMLRGCWKSCVEPDPISSQAFVADAIIANPPSFAHVHCAEALGIPLHIMFTMPWTATRSFPHPLANVQSENMDPKASNYLSYGVVDLMTWQGLGDVINAWRAKDLELERLPAAVGPDIVEIMKIPHTYCWSPALVPKPADWGDNIDISGFFLRDEPSYTPTSDLERFLSNGTQPVYIGFGSIVIDDPAEMTRIIKEACQRAGVRVIISRGWSKLGGTESSTDSVFYLGDCPHEWLFKRVAAVVHHGGAGTTACGLINGRPTTIVPFFGDQPFWGGVVASNGAGPRPIAYRSLSVDNLSEAIRFCLSPEARNSAEIIASQMRQEKGVDQAVSSFHRHLPLVDMSCNLLEQRVARWRYSKAKSANRSPIRVSDEALQILLQSKKAKMGDFKLLRPKDYRIENQRWDPLTAGASSVLGTMTDFTTSLGGTFIDPFKEMKRVRQDGSQTSAGAAAALAAGKGMQGMTTAVVKGSLVDVPLALADGLKNVPRLYGEEVRDHGPVTDWKSGGTVAAKNFGYGFYEGITNIVTKPMKGAKEEGTLGFLKGVGKGSLDMVTKPGSAVFGLLAYPAQGIYKSTKSQQRSKVKRSMEGGRTETLKATQHISSQGQHEQVVRRFQELST</sequence>
<evidence type="ECO:0000256" key="1">
    <source>
        <dbReference type="ARBA" id="ARBA00022679"/>
    </source>
</evidence>
<dbReference type="PANTHER" id="PTHR48050">
    <property type="entry name" value="STEROL 3-BETA-GLUCOSYLTRANSFERASE"/>
    <property type="match status" value="1"/>
</dbReference>
<dbReference type="SUPFAM" id="SSF53756">
    <property type="entry name" value="UDP-Glycosyltransferase/glycogen phosphorylase"/>
    <property type="match status" value="1"/>
</dbReference>
<feature type="compositionally biased region" description="Basic and acidic residues" evidence="2">
    <location>
        <begin position="793"/>
        <end position="803"/>
    </location>
</feature>
<evidence type="ECO:0000313" key="6">
    <source>
        <dbReference type="Proteomes" id="UP000266152"/>
    </source>
</evidence>
<proteinExistence type="predicted"/>
<gene>
    <name evidence="5" type="ORF">FSPOR_2631</name>
</gene>
<dbReference type="FunFam" id="3.40.50.2000:FF:000009">
    <property type="entry name" value="Sterol 3-beta-glucosyltransferase UGT80A2"/>
    <property type="match status" value="1"/>
</dbReference>
<dbReference type="Proteomes" id="UP000266152">
    <property type="component" value="Unassembled WGS sequence"/>
</dbReference>
<dbReference type="PANTHER" id="PTHR48050:SF27">
    <property type="entry name" value="GLUCOSYLTRANSFERASE, PUTATIVE (AFU_ORTHOLOGUE AFUA_7G04880)-RELATED"/>
    <property type="match status" value="1"/>
</dbReference>
<feature type="compositionally biased region" description="Polar residues" evidence="2">
    <location>
        <begin position="77"/>
        <end position="88"/>
    </location>
</feature>
<dbReference type="Gene3D" id="3.40.50.2000">
    <property type="entry name" value="Glycogen Phosphorylase B"/>
    <property type="match status" value="2"/>
</dbReference>
<dbReference type="GO" id="GO:0016906">
    <property type="term" value="F:sterol 3-beta-glucosyltransferase activity"/>
    <property type="evidence" value="ECO:0007669"/>
    <property type="project" value="UniProtKB-ARBA"/>
</dbReference>
<evidence type="ECO:0000256" key="2">
    <source>
        <dbReference type="SAM" id="MobiDB-lite"/>
    </source>
</evidence>
<comment type="caution">
    <text evidence="5">The sequence shown here is derived from an EMBL/GenBank/DDBJ whole genome shotgun (WGS) entry which is preliminary data.</text>
</comment>
<protein>
    <submittedName>
        <fullName evidence="5">Uncharacterized protein</fullName>
    </submittedName>
</protein>
<dbReference type="InterPro" id="IPR002213">
    <property type="entry name" value="UDP_glucos_trans"/>
</dbReference>
<feature type="region of interest" description="Disordered" evidence="2">
    <location>
        <begin position="65"/>
        <end position="88"/>
    </location>
</feature>
<dbReference type="InterPro" id="IPR010610">
    <property type="entry name" value="EryCIII-like_C"/>
</dbReference>
<reference evidence="5 6" key="1">
    <citation type="journal article" date="2018" name="PLoS Pathog.">
        <title>Evolution of structural diversity of trichothecenes, a family of toxins produced by plant pathogenic and entomopathogenic fungi.</title>
        <authorList>
            <person name="Proctor R.H."/>
            <person name="McCormick S.P."/>
            <person name="Kim H.S."/>
            <person name="Cardoza R.E."/>
            <person name="Stanley A.M."/>
            <person name="Lindo L."/>
            <person name="Kelly A."/>
            <person name="Brown D.W."/>
            <person name="Lee T."/>
            <person name="Vaughan M.M."/>
            <person name="Alexander N.J."/>
            <person name="Busman M."/>
            <person name="Gutierrez S."/>
        </authorList>
    </citation>
    <scope>NUCLEOTIDE SEQUENCE [LARGE SCALE GENOMIC DNA]</scope>
    <source>
        <strain evidence="5 6">NRRL 3299</strain>
    </source>
</reference>
<feature type="region of interest" description="Disordered" evidence="2">
    <location>
        <begin position="1"/>
        <end position="35"/>
    </location>
</feature>
<dbReference type="EMBL" id="PXOF01000034">
    <property type="protein sequence ID" value="RGP72420.1"/>
    <property type="molecule type" value="Genomic_DNA"/>
</dbReference>
<feature type="region of interest" description="Disordered" evidence="2">
    <location>
        <begin position="760"/>
        <end position="803"/>
    </location>
</feature>
<organism evidence="5 6">
    <name type="scientific">Fusarium sporotrichioides</name>
    <dbReference type="NCBI Taxonomy" id="5514"/>
    <lineage>
        <taxon>Eukaryota</taxon>
        <taxon>Fungi</taxon>
        <taxon>Dikarya</taxon>
        <taxon>Ascomycota</taxon>
        <taxon>Pezizomycotina</taxon>
        <taxon>Sordariomycetes</taxon>
        <taxon>Hypocreomycetidae</taxon>
        <taxon>Hypocreales</taxon>
        <taxon>Nectriaceae</taxon>
        <taxon>Fusarium</taxon>
    </lineage>
</organism>
<evidence type="ECO:0000259" key="3">
    <source>
        <dbReference type="Pfam" id="PF03033"/>
    </source>
</evidence>
<dbReference type="Pfam" id="PF03033">
    <property type="entry name" value="Glyco_transf_28"/>
    <property type="match status" value="1"/>
</dbReference>
<feature type="compositionally biased region" description="Basic and acidic residues" evidence="2">
    <location>
        <begin position="1"/>
        <end position="22"/>
    </location>
</feature>
<dbReference type="CDD" id="cd03784">
    <property type="entry name" value="GT1_Gtf-like"/>
    <property type="match status" value="1"/>
</dbReference>
<feature type="compositionally biased region" description="Polar residues" evidence="2">
    <location>
        <begin position="779"/>
        <end position="791"/>
    </location>
</feature>
<dbReference type="InterPro" id="IPR050426">
    <property type="entry name" value="Glycosyltransferase_28"/>
</dbReference>
<feature type="compositionally biased region" description="Basic and acidic residues" evidence="2">
    <location>
        <begin position="769"/>
        <end position="778"/>
    </location>
</feature>